<keyword evidence="2" id="KW-0813">Transport</keyword>
<dbReference type="InterPro" id="IPR003439">
    <property type="entry name" value="ABC_transporter-like_ATP-bd"/>
</dbReference>
<evidence type="ECO:0000259" key="14">
    <source>
        <dbReference type="PROSITE" id="PS50929"/>
    </source>
</evidence>
<keyword evidence="6" id="KW-0547">Nucleotide-binding</keyword>
<reference evidence="15 16" key="1">
    <citation type="journal article" date="2010" name="J. Bacteriol.">
        <title>Biochemical characterization of a novel indole prenyltransferase from Streptomyces sp. SN-593.</title>
        <authorList>
            <person name="Takahashi S."/>
            <person name="Takagi H."/>
            <person name="Toyoda A."/>
            <person name="Uramoto M."/>
            <person name="Nogawa T."/>
            <person name="Ueki M."/>
            <person name="Sakaki Y."/>
            <person name="Osada H."/>
        </authorList>
    </citation>
    <scope>NUCLEOTIDE SEQUENCE [LARGE SCALE GENOMIC DNA]</scope>
    <source>
        <strain evidence="15 16">SN-593</strain>
    </source>
</reference>
<dbReference type="PROSITE" id="PS50893">
    <property type="entry name" value="ABC_TRANSPORTER_2"/>
    <property type="match status" value="1"/>
</dbReference>
<evidence type="ECO:0000256" key="11">
    <source>
        <dbReference type="SAM" id="MobiDB-lite"/>
    </source>
</evidence>
<feature type="transmembrane region" description="Helical" evidence="12">
    <location>
        <begin position="21"/>
        <end position="41"/>
    </location>
</feature>
<dbReference type="SMART" id="SM00382">
    <property type="entry name" value="AAA"/>
    <property type="match status" value="1"/>
</dbReference>
<feature type="compositionally biased region" description="Polar residues" evidence="11">
    <location>
        <begin position="589"/>
        <end position="599"/>
    </location>
</feature>
<keyword evidence="16" id="KW-1185">Reference proteome</keyword>
<accession>A0A7U3UWI7</accession>
<dbReference type="GO" id="GO:0005886">
    <property type="term" value="C:plasma membrane"/>
    <property type="evidence" value="ECO:0007669"/>
    <property type="project" value="UniProtKB-SubCell"/>
</dbReference>
<organism evidence="15 16">
    <name type="scientific">Actinacidiphila reveromycinica</name>
    <dbReference type="NCBI Taxonomy" id="659352"/>
    <lineage>
        <taxon>Bacteria</taxon>
        <taxon>Bacillati</taxon>
        <taxon>Actinomycetota</taxon>
        <taxon>Actinomycetes</taxon>
        <taxon>Kitasatosporales</taxon>
        <taxon>Streptomycetaceae</taxon>
        <taxon>Actinacidiphila</taxon>
    </lineage>
</organism>
<dbReference type="SUPFAM" id="SSF90123">
    <property type="entry name" value="ABC transporter transmembrane region"/>
    <property type="match status" value="1"/>
</dbReference>
<dbReference type="Proteomes" id="UP000595703">
    <property type="component" value="Chromosome"/>
</dbReference>
<dbReference type="Pfam" id="PF00664">
    <property type="entry name" value="ABC_membrane"/>
    <property type="match status" value="1"/>
</dbReference>
<dbReference type="InterPro" id="IPR039421">
    <property type="entry name" value="Type_1_exporter"/>
</dbReference>
<keyword evidence="7 15" id="KW-0067">ATP-binding</keyword>
<dbReference type="PANTHER" id="PTHR24221:SF654">
    <property type="entry name" value="ATP-BINDING CASSETTE SUB-FAMILY B MEMBER 6"/>
    <property type="match status" value="1"/>
</dbReference>
<keyword evidence="3" id="KW-1003">Cell membrane</keyword>
<dbReference type="InterPro" id="IPR011527">
    <property type="entry name" value="ABC1_TM_dom"/>
</dbReference>
<comment type="subcellular location">
    <subcellularLocation>
        <location evidence="1">Cell inner membrane</location>
        <topology evidence="1">Multi-pass membrane protein</topology>
    </subcellularLocation>
</comment>
<proteinExistence type="inferred from homology"/>
<feature type="transmembrane region" description="Helical" evidence="12">
    <location>
        <begin position="253"/>
        <end position="276"/>
    </location>
</feature>
<evidence type="ECO:0000256" key="5">
    <source>
        <dbReference type="ARBA" id="ARBA00022692"/>
    </source>
</evidence>
<dbReference type="AlphaFoldDB" id="A0A7U3UWI7"/>
<dbReference type="EMBL" id="AP018365">
    <property type="protein sequence ID" value="BBB00119.1"/>
    <property type="molecule type" value="Genomic_DNA"/>
</dbReference>
<evidence type="ECO:0000256" key="2">
    <source>
        <dbReference type="ARBA" id="ARBA00022448"/>
    </source>
</evidence>
<dbReference type="GO" id="GO:0005524">
    <property type="term" value="F:ATP binding"/>
    <property type="evidence" value="ECO:0007669"/>
    <property type="project" value="UniProtKB-KW"/>
</dbReference>
<evidence type="ECO:0000256" key="9">
    <source>
        <dbReference type="ARBA" id="ARBA00023136"/>
    </source>
</evidence>
<evidence type="ECO:0000313" key="15">
    <source>
        <dbReference type="EMBL" id="BBB00119.1"/>
    </source>
</evidence>
<keyword evidence="8 12" id="KW-1133">Transmembrane helix</keyword>
<dbReference type="InterPro" id="IPR017871">
    <property type="entry name" value="ABC_transporter-like_CS"/>
</dbReference>
<dbReference type="InterPro" id="IPR003593">
    <property type="entry name" value="AAA+_ATPase"/>
</dbReference>
<dbReference type="Gene3D" id="1.20.1560.10">
    <property type="entry name" value="ABC transporter type 1, transmembrane domain"/>
    <property type="match status" value="1"/>
</dbReference>
<evidence type="ECO:0000256" key="4">
    <source>
        <dbReference type="ARBA" id="ARBA00022519"/>
    </source>
</evidence>
<protein>
    <submittedName>
        <fullName evidence="15">Putative ABC transporter ATP-binding protein</fullName>
    </submittedName>
</protein>
<feature type="region of interest" description="Disordered" evidence="11">
    <location>
        <begin position="578"/>
        <end position="599"/>
    </location>
</feature>
<evidence type="ECO:0000256" key="6">
    <source>
        <dbReference type="ARBA" id="ARBA00022741"/>
    </source>
</evidence>
<evidence type="ECO:0000256" key="12">
    <source>
        <dbReference type="SAM" id="Phobius"/>
    </source>
</evidence>
<dbReference type="KEGG" id="arev:RVR_7034"/>
<keyword evidence="9 12" id="KW-0472">Membrane</keyword>
<dbReference type="GO" id="GO:0140359">
    <property type="term" value="F:ABC-type transporter activity"/>
    <property type="evidence" value="ECO:0007669"/>
    <property type="project" value="InterPro"/>
</dbReference>
<name>A0A7U3UWI7_9ACTN</name>
<gene>
    <name evidence="15" type="ORF">RVR_7034</name>
</gene>
<evidence type="ECO:0000256" key="3">
    <source>
        <dbReference type="ARBA" id="ARBA00022475"/>
    </source>
</evidence>
<evidence type="ECO:0000313" key="16">
    <source>
        <dbReference type="Proteomes" id="UP000595703"/>
    </source>
</evidence>
<keyword evidence="5 12" id="KW-0812">Transmembrane</keyword>
<evidence type="ECO:0000259" key="13">
    <source>
        <dbReference type="PROSITE" id="PS50893"/>
    </source>
</evidence>
<evidence type="ECO:0000256" key="8">
    <source>
        <dbReference type="ARBA" id="ARBA00022989"/>
    </source>
</evidence>
<dbReference type="InterPro" id="IPR036640">
    <property type="entry name" value="ABC1_TM_sf"/>
</dbReference>
<keyword evidence="4" id="KW-0997">Cell inner membrane</keyword>
<dbReference type="FunFam" id="3.40.50.300:FF:000221">
    <property type="entry name" value="Multidrug ABC transporter ATP-binding protein"/>
    <property type="match status" value="1"/>
</dbReference>
<reference evidence="15 16" key="4">
    <citation type="journal article" date="2020" name="Sci. Rep.">
        <title>beta-carboline chemical signals induce reveromycin production through a LuxR family regulator in Streptomyces sp. SN-593.</title>
        <authorList>
            <person name="Panthee S."/>
            <person name="Kito N."/>
            <person name="Hayashi T."/>
            <person name="Shimizu T."/>
            <person name="Ishikawa J."/>
            <person name="Hamamoto H."/>
            <person name="Osada H."/>
            <person name="Takahashi S."/>
        </authorList>
    </citation>
    <scope>NUCLEOTIDE SEQUENCE [LARGE SCALE GENOMIC DNA]</scope>
    <source>
        <strain evidence="15 16">SN-593</strain>
    </source>
</reference>
<dbReference type="PANTHER" id="PTHR24221">
    <property type="entry name" value="ATP-BINDING CASSETTE SUB-FAMILY B"/>
    <property type="match status" value="1"/>
</dbReference>
<sequence length="599" mass="63325">MTMSAEPAALASLLKPIRGRLVAAVACQAVASLLSVAPFVAVAELGRVLLADGPVDHHKAWTVTIVGAATLLARLLFLLGASVVSHFAETDLQLFLRRDLVDRLGRVPLGWFGGRNSASVKKTVQDDVQAMHHLVAHSLLELTAAVIVPLATLGYLFSVEWKLALFTMIPLLLGVGLFGRTGAAFKENLPALDAAMGDINGAAVEFVNGIAVVKTFGQARRAHRRFTDAADRFSDFFRSWVGSLVRPRALSEIVLSPTTMLFTVLAAGGLLVTHGWMDRADLVPFALLGVGLTAPLLTISYAEEEIRAAQAAAERVHALLLTPELPLPAHPVTPGAGPVSFEAVDFSYDGAQVVLHDLDLTLEPGTTTALVGPSGAGKSTVAALLPRFWDPDSGALRIAGVDLRDIAPAELYERVSFVFQDVRLLRDTVRANLALARPQATAAELEAAARRAQIHDRITALPRGYDSVVGEDARLSGGEAQRLSIARALLADAPLIVLDEATAYADPESEAAVQDALAELSAGKTLLVIAHRLTTVVDADQIVVLDGGTVAERGTHAELLALGGTYARMWEAHQRAGSWQPGGAVPAGTVSTAEQEAVR</sequence>
<dbReference type="Gene3D" id="3.40.50.300">
    <property type="entry name" value="P-loop containing nucleotide triphosphate hydrolases"/>
    <property type="match status" value="1"/>
</dbReference>
<dbReference type="Pfam" id="PF00005">
    <property type="entry name" value="ABC_tran"/>
    <property type="match status" value="1"/>
</dbReference>
<dbReference type="PROSITE" id="PS00211">
    <property type="entry name" value="ABC_TRANSPORTER_1"/>
    <property type="match status" value="1"/>
</dbReference>
<feature type="domain" description="ABC transporter" evidence="13">
    <location>
        <begin position="339"/>
        <end position="572"/>
    </location>
</feature>
<feature type="transmembrane region" description="Helical" evidence="12">
    <location>
        <begin position="61"/>
        <end position="88"/>
    </location>
</feature>
<dbReference type="InterPro" id="IPR027417">
    <property type="entry name" value="P-loop_NTPase"/>
</dbReference>
<feature type="domain" description="ABC transmembrane type-1" evidence="14">
    <location>
        <begin position="22"/>
        <end position="300"/>
    </location>
</feature>
<feature type="transmembrane region" description="Helical" evidence="12">
    <location>
        <begin position="139"/>
        <end position="157"/>
    </location>
</feature>
<dbReference type="GO" id="GO:0016887">
    <property type="term" value="F:ATP hydrolysis activity"/>
    <property type="evidence" value="ECO:0007669"/>
    <property type="project" value="InterPro"/>
</dbReference>
<evidence type="ECO:0000256" key="1">
    <source>
        <dbReference type="ARBA" id="ARBA00004429"/>
    </source>
</evidence>
<dbReference type="SUPFAM" id="SSF52540">
    <property type="entry name" value="P-loop containing nucleoside triphosphate hydrolases"/>
    <property type="match status" value="1"/>
</dbReference>
<reference evidence="15 16" key="3">
    <citation type="journal article" date="2011" name="Nat. Chem. Biol.">
        <title>Reveromycin A biosynthesis uses RevG and RevJ for stereospecific spiroacetal formation.</title>
        <authorList>
            <person name="Takahashi S."/>
            <person name="Toyoda A."/>
            <person name="Sekiyama Y."/>
            <person name="Takagi H."/>
            <person name="Nogawa T."/>
            <person name="Uramoto M."/>
            <person name="Suzuki R."/>
            <person name="Koshino H."/>
            <person name="Kumano T."/>
            <person name="Panthee S."/>
            <person name="Dairi T."/>
            <person name="Ishikawa J."/>
            <person name="Ikeda H."/>
            <person name="Sakaki Y."/>
            <person name="Osada H."/>
        </authorList>
    </citation>
    <scope>NUCLEOTIDE SEQUENCE [LARGE SCALE GENOMIC DNA]</scope>
    <source>
        <strain evidence="15 16">SN-593</strain>
    </source>
</reference>
<dbReference type="PROSITE" id="PS50929">
    <property type="entry name" value="ABC_TM1F"/>
    <property type="match status" value="1"/>
</dbReference>
<evidence type="ECO:0000256" key="10">
    <source>
        <dbReference type="ARBA" id="ARBA00023455"/>
    </source>
</evidence>
<reference evidence="15 16" key="2">
    <citation type="journal article" date="2011" name="J. Antibiot.">
        <title>Furaquinocins I and J: novel polyketide isoprenoid hybrid compounds from Streptomyces reveromyceticus SN-593.</title>
        <authorList>
            <person name="Panthee S."/>
            <person name="Takahashi S."/>
            <person name="Takagi H."/>
            <person name="Nogawa T."/>
            <person name="Oowada E."/>
            <person name="Uramoto M."/>
            <person name="Osada H."/>
        </authorList>
    </citation>
    <scope>NUCLEOTIDE SEQUENCE [LARGE SCALE GENOMIC DNA]</scope>
    <source>
        <strain evidence="15 16">SN-593</strain>
    </source>
</reference>
<feature type="transmembrane region" description="Helical" evidence="12">
    <location>
        <begin position="163"/>
        <end position="179"/>
    </location>
</feature>
<comment type="similarity">
    <text evidence="10">Belongs to the ABC transporter superfamily. Siderophore-Fe(3+) uptake transporter (SIUT) (TC 3.A.1.21) family.</text>
</comment>
<evidence type="ECO:0000256" key="7">
    <source>
        <dbReference type="ARBA" id="ARBA00022840"/>
    </source>
</evidence>